<feature type="compositionally biased region" description="Polar residues" evidence="1">
    <location>
        <begin position="278"/>
        <end position="287"/>
    </location>
</feature>
<dbReference type="EMBL" id="BQNB010011728">
    <property type="protein sequence ID" value="GJS94388.1"/>
    <property type="molecule type" value="Genomic_DNA"/>
</dbReference>
<keyword evidence="3" id="KW-1185">Reference proteome</keyword>
<proteinExistence type="predicted"/>
<organism evidence="2 3">
    <name type="scientific">Tanacetum coccineum</name>
    <dbReference type="NCBI Taxonomy" id="301880"/>
    <lineage>
        <taxon>Eukaryota</taxon>
        <taxon>Viridiplantae</taxon>
        <taxon>Streptophyta</taxon>
        <taxon>Embryophyta</taxon>
        <taxon>Tracheophyta</taxon>
        <taxon>Spermatophyta</taxon>
        <taxon>Magnoliopsida</taxon>
        <taxon>eudicotyledons</taxon>
        <taxon>Gunneridae</taxon>
        <taxon>Pentapetalae</taxon>
        <taxon>asterids</taxon>
        <taxon>campanulids</taxon>
        <taxon>Asterales</taxon>
        <taxon>Asteraceae</taxon>
        <taxon>Asteroideae</taxon>
        <taxon>Anthemideae</taxon>
        <taxon>Anthemidinae</taxon>
        <taxon>Tanacetum</taxon>
    </lineage>
</organism>
<evidence type="ECO:0000313" key="3">
    <source>
        <dbReference type="Proteomes" id="UP001151760"/>
    </source>
</evidence>
<evidence type="ECO:0008006" key="4">
    <source>
        <dbReference type="Google" id="ProtNLM"/>
    </source>
</evidence>
<evidence type="ECO:0000256" key="1">
    <source>
        <dbReference type="SAM" id="MobiDB-lite"/>
    </source>
</evidence>
<name>A0ABQ5A035_9ASTR</name>
<reference evidence="2" key="1">
    <citation type="journal article" date="2022" name="Int. J. Mol. Sci.">
        <title>Draft Genome of Tanacetum Coccineum: Genomic Comparison of Closely Related Tanacetum-Family Plants.</title>
        <authorList>
            <person name="Yamashiro T."/>
            <person name="Shiraishi A."/>
            <person name="Nakayama K."/>
            <person name="Satake H."/>
        </authorList>
    </citation>
    <scope>NUCLEOTIDE SEQUENCE</scope>
</reference>
<feature type="compositionally biased region" description="Basic and acidic residues" evidence="1">
    <location>
        <begin position="395"/>
        <end position="425"/>
    </location>
</feature>
<gene>
    <name evidence="2" type="ORF">Tco_0801356</name>
</gene>
<evidence type="ECO:0000313" key="2">
    <source>
        <dbReference type="EMBL" id="GJS94388.1"/>
    </source>
</evidence>
<feature type="compositionally biased region" description="Acidic residues" evidence="1">
    <location>
        <begin position="357"/>
        <end position="372"/>
    </location>
</feature>
<reference evidence="2" key="2">
    <citation type="submission" date="2022-01" db="EMBL/GenBank/DDBJ databases">
        <authorList>
            <person name="Yamashiro T."/>
            <person name="Shiraishi A."/>
            <person name="Satake H."/>
            <person name="Nakayama K."/>
        </authorList>
    </citation>
    <scope>NUCLEOTIDE SEQUENCE</scope>
</reference>
<feature type="compositionally biased region" description="Basic residues" evidence="1">
    <location>
        <begin position="263"/>
        <end position="277"/>
    </location>
</feature>
<comment type="caution">
    <text evidence="2">The sequence shown here is derived from an EMBL/GenBank/DDBJ whole genome shotgun (WGS) entry which is preliminary data.</text>
</comment>
<sequence length="641" mass="73055">MFEAKHVQVPFTERVKISSTNIRLETTVPQKEETFQVVIDLVKNSTCFKAFTISADVPKIFMQQFWYSIKKVQGTDSYEFLLDNKKCTVNAEVFRIILDICPRVEGVDFMDVPDDDTTLTFLIDLGYKGPLYKHTNMFVDHIHQPWRTLVAIINKCLSGKMASNDKLRKSRIDILWGMFKRENVDYPELIWEDIAYQIDHRKEKISRRENMPYPQFTKIIINHFLKQHKSLTNLNYQHYHTIKEDGIETVDVSEESEPEPKPARKNTSSKRRVKKKVTLSTDDNIISNDPDAALEIMTEHVPESTRRRKSGKVTSDPPKKGDEQDSEYSDDDNDDVEKDDKDGDADDEGDDHISDTQDVDDEDVKTESDEDDIYKYKIRVRKDEDEEMLNAEVDDSNKGDEEVTDAAKADAEKTSEVKDDAKKTELPPSSSSLSVSSGFGDQFLKLSSDSPLVSTVKDTTDSEINSLLEVKIQSEVPHTQSPSMLSVPVSVISEPTVLIHKIDLSAEALAALKTQVPSVVDSYLGSKVGDVFQKELKKHTTDLIQKYYLQQIPESSKKQTPTLDLEHGSEKSASGILKIKREQAEKQHTPKFTIKSTDKAALEEYDLKSTLYQSMHANKSFNRNPTNHRLYHALMEALIED</sequence>
<accession>A0ABQ5A035</accession>
<dbReference type="Proteomes" id="UP001151760">
    <property type="component" value="Unassembled WGS sequence"/>
</dbReference>
<protein>
    <recommendedName>
        <fullName evidence="4">BTB domain-containing protein</fullName>
    </recommendedName>
</protein>
<feature type="compositionally biased region" description="Acidic residues" evidence="1">
    <location>
        <begin position="324"/>
        <end position="350"/>
    </location>
</feature>
<feature type="compositionally biased region" description="Acidic residues" evidence="1">
    <location>
        <begin position="384"/>
        <end position="394"/>
    </location>
</feature>
<feature type="region of interest" description="Disordered" evidence="1">
    <location>
        <begin position="250"/>
        <end position="434"/>
    </location>
</feature>